<reference evidence="1" key="1">
    <citation type="journal article" date="2011" name="Funct. Integr. Genomics">
        <title>Major chimpanzee-specific structural changes in sperm development-associated genes.</title>
        <authorList>
            <person name="Kim R.N."/>
            <person name="Kim D.W."/>
            <person name="Choi S.H."/>
            <person name="Chae S.H."/>
            <person name="Nam S.H."/>
            <person name="Kim D.W."/>
            <person name="Kim A."/>
            <person name="Kang A."/>
            <person name="Park K.H."/>
            <person name="Lee Y.S."/>
            <person name="Hirai M."/>
            <person name="Suzuki Y."/>
            <person name="Sugano S."/>
            <person name="Hashimoto K."/>
            <person name="Kim D.S."/>
            <person name="Park H.S."/>
        </authorList>
    </citation>
    <scope>NUCLEOTIDE SEQUENCE</scope>
    <source>
        <tissue evidence="1">Testis</tissue>
    </source>
</reference>
<name>G2HJV5_PANTR</name>
<sequence length="49" mass="5612">MPHPCPHDTASDLQVAANYSELVYTPRGLSWAEQLDRCHGLGRHRQLRK</sequence>
<dbReference type="EMBL" id="AK307019">
    <property type="protein sequence ID" value="BAK64013.1"/>
    <property type="molecule type" value="mRNA"/>
</dbReference>
<accession>G2HJV5</accession>
<protein>
    <submittedName>
        <fullName evidence="1">Uncharacterized protein</fullName>
    </submittedName>
</protein>
<proteinExistence type="evidence at transcript level"/>
<organism evidence="1">
    <name type="scientific">Pan troglodytes</name>
    <name type="common">Chimpanzee</name>
    <dbReference type="NCBI Taxonomy" id="9598"/>
    <lineage>
        <taxon>Eukaryota</taxon>
        <taxon>Metazoa</taxon>
        <taxon>Chordata</taxon>
        <taxon>Craniata</taxon>
        <taxon>Vertebrata</taxon>
        <taxon>Euteleostomi</taxon>
        <taxon>Mammalia</taxon>
        <taxon>Eutheria</taxon>
        <taxon>Euarchontoglires</taxon>
        <taxon>Primates</taxon>
        <taxon>Haplorrhini</taxon>
        <taxon>Catarrhini</taxon>
        <taxon>Hominidae</taxon>
        <taxon>Pan</taxon>
    </lineage>
</organism>
<dbReference type="AlphaFoldDB" id="G2HJV5"/>
<evidence type="ECO:0000313" key="1">
    <source>
        <dbReference type="EMBL" id="BAK64013.1"/>
    </source>
</evidence>